<dbReference type="EMBL" id="LBIC01000014">
    <property type="protein sequence ID" value="KKW89776.1"/>
    <property type="molecule type" value="Genomic_DNA"/>
</dbReference>
<dbReference type="InterPro" id="IPR052741">
    <property type="entry name" value="Mitochondrial_HTD2"/>
</dbReference>
<dbReference type="SUPFAM" id="SSF54637">
    <property type="entry name" value="Thioesterase/thiol ester dehydrase-isomerase"/>
    <property type="match status" value="2"/>
</dbReference>
<comment type="caution">
    <text evidence="2">The sequence shown here is derived from an EMBL/GenBank/DDBJ whole genome shotgun (WGS) entry which is preliminary data.</text>
</comment>
<dbReference type="InterPro" id="IPR039569">
    <property type="entry name" value="FAS1-like_DH_region"/>
</dbReference>
<reference evidence="2 3" key="1">
    <citation type="submission" date="2015-04" db="EMBL/GenBank/DDBJ databases">
        <title>Genome sequence of aromatic hydrocarbons-degrading Sphingobium chungbukense DJ77.</title>
        <authorList>
            <person name="Kim Y.-C."/>
            <person name="Chae J.-C."/>
        </authorList>
    </citation>
    <scope>NUCLEOTIDE SEQUENCE [LARGE SCALE GENOMIC DNA]</scope>
    <source>
        <strain evidence="2 3">DJ77</strain>
    </source>
</reference>
<dbReference type="PANTHER" id="PTHR28152">
    <property type="entry name" value="HYDROXYACYL-THIOESTER DEHYDRATASE TYPE 2, MITOCHONDRIAL"/>
    <property type="match status" value="1"/>
</dbReference>
<dbReference type="AlphaFoldDB" id="A0A0M3ALG5"/>
<sequence>MTTQPYVQWQSWIGREELRHDYLEPAAARRWLATFDRVAPADGSVPQGYHWCLCLPDAPTAALSVDGHPVRGGESSFMPPLPQSRRMWASSRIEFLSPLLIGQKVQRRSRINSIAEKQGATGKLVFVEMAQEIHCKGEIFVRETQAIVYRDPMPLGPAELPRPPDMTFDGSRWVAHRALVPSEALLFRFSALTFNSHRIHYDRAYTCEIEGYRGLVVHGPLTATLLLELAQQHFGDNALRCFDCRAVSAAICGEELHLALRANGNSVQFVAHARDGRPIMVASATL</sequence>
<dbReference type="GO" id="GO:0019171">
    <property type="term" value="F:(3R)-hydroxyacyl-[acyl-carrier-protein] dehydratase activity"/>
    <property type="evidence" value="ECO:0007669"/>
    <property type="project" value="TreeGrafter"/>
</dbReference>
<organism evidence="2 3">
    <name type="scientific">Sphingobium chungbukense</name>
    <dbReference type="NCBI Taxonomy" id="56193"/>
    <lineage>
        <taxon>Bacteria</taxon>
        <taxon>Pseudomonadati</taxon>
        <taxon>Pseudomonadota</taxon>
        <taxon>Alphaproteobacteria</taxon>
        <taxon>Sphingomonadales</taxon>
        <taxon>Sphingomonadaceae</taxon>
        <taxon>Sphingobium</taxon>
    </lineage>
</organism>
<name>A0A0M3ALG5_9SPHN</name>
<dbReference type="Proteomes" id="UP000033874">
    <property type="component" value="Unassembled WGS sequence"/>
</dbReference>
<dbReference type="PATRIC" id="fig|56193.3.peg.4935"/>
<dbReference type="PANTHER" id="PTHR28152:SF1">
    <property type="entry name" value="HYDROXYACYL-THIOESTER DEHYDRATASE TYPE 2, MITOCHONDRIAL"/>
    <property type="match status" value="1"/>
</dbReference>
<gene>
    <name evidence="2" type="ORF">YP76_23435</name>
</gene>
<accession>A0A0M3ALG5</accession>
<dbReference type="STRING" id="56193.YP76_23435"/>
<dbReference type="InterPro" id="IPR029069">
    <property type="entry name" value="HotDog_dom_sf"/>
</dbReference>
<protein>
    <recommendedName>
        <fullName evidence="1">FAS1-like dehydratase domain-containing protein</fullName>
    </recommendedName>
</protein>
<feature type="domain" description="FAS1-like dehydratase" evidence="1">
    <location>
        <begin position="25"/>
        <end position="136"/>
    </location>
</feature>
<dbReference type="RefSeq" id="WP_024018969.1">
    <property type="nucleotide sequence ID" value="NZ_LBIC01000014.1"/>
</dbReference>
<evidence type="ECO:0000313" key="3">
    <source>
        <dbReference type="Proteomes" id="UP000033874"/>
    </source>
</evidence>
<proteinExistence type="predicted"/>
<keyword evidence="3" id="KW-1185">Reference proteome</keyword>
<evidence type="ECO:0000259" key="1">
    <source>
        <dbReference type="Pfam" id="PF13452"/>
    </source>
</evidence>
<evidence type="ECO:0000313" key="2">
    <source>
        <dbReference type="EMBL" id="KKW89776.1"/>
    </source>
</evidence>
<dbReference type="Pfam" id="PF13452">
    <property type="entry name" value="FAS1_DH_region"/>
    <property type="match status" value="1"/>
</dbReference>
<dbReference type="Gene3D" id="3.10.129.10">
    <property type="entry name" value="Hotdog Thioesterase"/>
    <property type="match status" value="1"/>
</dbReference>